<evidence type="ECO:0008006" key="4">
    <source>
        <dbReference type="Google" id="ProtNLM"/>
    </source>
</evidence>
<evidence type="ECO:0000313" key="2">
    <source>
        <dbReference type="EMBL" id="MFD1062390.1"/>
    </source>
</evidence>
<proteinExistence type="predicted"/>
<feature type="chain" id="PRO_5046675762" description="Adhesin domain-containing protein" evidence="1">
    <location>
        <begin position="32"/>
        <end position="219"/>
    </location>
</feature>
<comment type="caution">
    <text evidence="2">The sequence shown here is derived from an EMBL/GenBank/DDBJ whole genome shotgun (WGS) entry which is preliminary data.</text>
</comment>
<dbReference type="Proteomes" id="UP001597013">
    <property type="component" value="Unassembled WGS sequence"/>
</dbReference>
<gene>
    <name evidence="2" type="ORF">ACFQ1Q_03965</name>
</gene>
<keyword evidence="3" id="KW-1185">Reference proteome</keyword>
<dbReference type="RefSeq" id="WP_386128207.1">
    <property type="nucleotide sequence ID" value="NZ_JBHTJL010000009.1"/>
</dbReference>
<organism evidence="2 3">
    <name type="scientific">Winogradskyella litorisediminis</name>
    <dbReference type="NCBI Taxonomy" id="1156618"/>
    <lineage>
        <taxon>Bacteria</taxon>
        <taxon>Pseudomonadati</taxon>
        <taxon>Bacteroidota</taxon>
        <taxon>Flavobacteriia</taxon>
        <taxon>Flavobacteriales</taxon>
        <taxon>Flavobacteriaceae</taxon>
        <taxon>Winogradskyella</taxon>
    </lineage>
</organism>
<evidence type="ECO:0000256" key="1">
    <source>
        <dbReference type="SAM" id="SignalP"/>
    </source>
</evidence>
<reference evidence="3" key="1">
    <citation type="journal article" date="2019" name="Int. J. Syst. Evol. Microbiol.">
        <title>The Global Catalogue of Microorganisms (GCM) 10K type strain sequencing project: providing services to taxonomists for standard genome sequencing and annotation.</title>
        <authorList>
            <consortium name="The Broad Institute Genomics Platform"/>
            <consortium name="The Broad Institute Genome Sequencing Center for Infectious Disease"/>
            <person name="Wu L."/>
            <person name="Ma J."/>
        </authorList>
    </citation>
    <scope>NUCLEOTIDE SEQUENCE [LARGE SCALE GENOMIC DNA]</scope>
    <source>
        <strain evidence="3">CCUG 62215</strain>
    </source>
</reference>
<protein>
    <recommendedName>
        <fullName evidence="4">Adhesin domain-containing protein</fullName>
    </recommendedName>
</protein>
<sequence>MKLNTTTKPWNIIFKAFLYFLIAAFSFSVNAQNIAKNIFSANGISGVYINGEQIFDISVETSSRNNIEIASISDGEYGNEFSVISEVKGNQLIIALKRTVLYDTPDDKRNAHKVISASLEIKMPQNLNLSIKSDVGSVDAKGNFNDLKMDLAQGNCKVLGISKSAEIKTANGNIRVVTKNAIIETDSKSGLVDIPNNMFGFNVWKLTTVSGNITVKKAE</sequence>
<keyword evidence="1" id="KW-0732">Signal</keyword>
<name>A0ABW3N7F8_9FLAO</name>
<accession>A0ABW3N7F8</accession>
<feature type="signal peptide" evidence="1">
    <location>
        <begin position="1"/>
        <end position="31"/>
    </location>
</feature>
<dbReference type="EMBL" id="JBHTJL010000009">
    <property type="protein sequence ID" value="MFD1062390.1"/>
    <property type="molecule type" value="Genomic_DNA"/>
</dbReference>
<evidence type="ECO:0000313" key="3">
    <source>
        <dbReference type="Proteomes" id="UP001597013"/>
    </source>
</evidence>